<keyword evidence="3" id="KW-1185">Reference proteome</keyword>
<gene>
    <name evidence="2" type="ORF">HAX54_022582</name>
</gene>
<proteinExistence type="predicted"/>
<evidence type="ECO:0000313" key="3">
    <source>
        <dbReference type="Proteomes" id="UP000823775"/>
    </source>
</evidence>
<accession>A0ABS8UWP1</accession>
<evidence type="ECO:0000313" key="2">
    <source>
        <dbReference type="EMBL" id="MCD9638557.1"/>
    </source>
</evidence>
<organism evidence="2 3">
    <name type="scientific">Datura stramonium</name>
    <name type="common">Jimsonweed</name>
    <name type="synonym">Common thornapple</name>
    <dbReference type="NCBI Taxonomy" id="4076"/>
    <lineage>
        <taxon>Eukaryota</taxon>
        <taxon>Viridiplantae</taxon>
        <taxon>Streptophyta</taxon>
        <taxon>Embryophyta</taxon>
        <taxon>Tracheophyta</taxon>
        <taxon>Spermatophyta</taxon>
        <taxon>Magnoliopsida</taxon>
        <taxon>eudicotyledons</taxon>
        <taxon>Gunneridae</taxon>
        <taxon>Pentapetalae</taxon>
        <taxon>asterids</taxon>
        <taxon>lamiids</taxon>
        <taxon>Solanales</taxon>
        <taxon>Solanaceae</taxon>
        <taxon>Solanoideae</taxon>
        <taxon>Datureae</taxon>
        <taxon>Datura</taxon>
    </lineage>
</organism>
<protein>
    <submittedName>
        <fullName evidence="2">Uncharacterized protein</fullName>
    </submittedName>
</protein>
<feature type="region of interest" description="Disordered" evidence="1">
    <location>
        <begin position="30"/>
        <end position="62"/>
    </location>
</feature>
<dbReference type="Proteomes" id="UP000823775">
    <property type="component" value="Unassembled WGS sequence"/>
</dbReference>
<sequence length="150" mass="16215">MGKQHVKHIVTIRGSAMKILNNRIQHIRERDEGVKGRIRSRGGSGGVRRGGATGGDSRSERSSIGVCGDVVYQKLLLVIGEVVRGREEIGKREAAACRRWRPARKRGVYGCAAGEENERGGIGAITAGVRVEQRRGKNEEGCAALGLEEN</sequence>
<comment type="caution">
    <text evidence="2">The sequence shown here is derived from an EMBL/GenBank/DDBJ whole genome shotgun (WGS) entry which is preliminary data.</text>
</comment>
<dbReference type="EMBL" id="JACEIK010002727">
    <property type="protein sequence ID" value="MCD9638557.1"/>
    <property type="molecule type" value="Genomic_DNA"/>
</dbReference>
<feature type="compositionally biased region" description="Gly residues" evidence="1">
    <location>
        <begin position="42"/>
        <end position="54"/>
    </location>
</feature>
<name>A0ABS8UWP1_DATST</name>
<evidence type="ECO:0000256" key="1">
    <source>
        <dbReference type="SAM" id="MobiDB-lite"/>
    </source>
</evidence>
<reference evidence="2 3" key="1">
    <citation type="journal article" date="2021" name="BMC Genomics">
        <title>Datura genome reveals duplications of psychoactive alkaloid biosynthetic genes and high mutation rate following tissue culture.</title>
        <authorList>
            <person name="Rajewski A."/>
            <person name="Carter-House D."/>
            <person name="Stajich J."/>
            <person name="Litt A."/>
        </authorList>
    </citation>
    <scope>NUCLEOTIDE SEQUENCE [LARGE SCALE GENOMIC DNA]</scope>
    <source>
        <strain evidence="2">AR-01</strain>
    </source>
</reference>